<dbReference type="EMBL" id="SLXJ01000005">
    <property type="protein sequence ID" value="TCP17558.1"/>
    <property type="molecule type" value="Genomic_DNA"/>
</dbReference>
<feature type="domain" description="YqcC-like" evidence="1">
    <location>
        <begin position="13"/>
        <end position="108"/>
    </location>
</feature>
<organism evidence="2 3">
    <name type="scientific">Nicoletella semolina</name>
    <dbReference type="NCBI Taxonomy" id="271160"/>
    <lineage>
        <taxon>Bacteria</taxon>
        <taxon>Pseudomonadati</taxon>
        <taxon>Pseudomonadota</taxon>
        <taxon>Gammaproteobacteria</taxon>
        <taxon>Pasteurellales</taxon>
        <taxon>Pasteurellaceae</taxon>
        <taxon>Nicoletella</taxon>
    </lineage>
</organism>
<proteinExistence type="predicted"/>
<dbReference type="SUPFAM" id="SSF158452">
    <property type="entry name" value="YqcC-like"/>
    <property type="match status" value="1"/>
</dbReference>
<name>A0A4R2N9D5_9PAST</name>
<sequence length="111" mass="12787">MRISNTEIVEVQLRHRLNDLQIVLRLHHHWEQVPPSAQAMASTQPFCIDTLSATQWLQWIFIPRFLALLDAKGKLPSSLSISPYLEEALKNTPSQNAILEAMKNIERLFVK</sequence>
<dbReference type="RefSeq" id="WP_132501161.1">
    <property type="nucleotide sequence ID" value="NZ_LVXA01000001.1"/>
</dbReference>
<dbReference type="Gene3D" id="1.20.1440.40">
    <property type="entry name" value="YqcC-like"/>
    <property type="match status" value="1"/>
</dbReference>
<dbReference type="PANTHER" id="PTHR39586">
    <property type="entry name" value="CYTOPLASMIC PROTEIN-RELATED"/>
    <property type="match status" value="1"/>
</dbReference>
<dbReference type="GO" id="GO:0044010">
    <property type="term" value="P:single-species biofilm formation"/>
    <property type="evidence" value="ECO:0007669"/>
    <property type="project" value="TreeGrafter"/>
</dbReference>
<dbReference type="PIRSF" id="PIRSF006257">
    <property type="entry name" value="UCP006257"/>
    <property type="match status" value="1"/>
</dbReference>
<protein>
    <submittedName>
        <fullName evidence="2">Uncharacterized protein YqcC (DUF446 family)</fullName>
    </submittedName>
</protein>
<evidence type="ECO:0000313" key="2">
    <source>
        <dbReference type="EMBL" id="TCP17558.1"/>
    </source>
</evidence>
<accession>A0A4R2N9D5</accession>
<dbReference type="Proteomes" id="UP000295537">
    <property type="component" value="Unassembled WGS sequence"/>
</dbReference>
<dbReference type="InterPro" id="IPR036814">
    <property type="entry name" value="YqcC-like_sf"/>
</dbReference>
<evidence type="ECO:0000313" key="3">
    <source>
        <dbReference type="Proteomes" id="UP000295537"/>
    </source>
</evidence>
<dbReference type="InterPro" id="IPR007384">
    <property type="entry name" value="UCP006257"/>
</dbReference>
<dbReference type="InterPro" id="IPR023376">
    <property type="entry name" value="YqcC-like_dom"/>
</dbReference>
<reference evidence="2 3" key="1">
    <citation type="submission" date="2019-03" db="EMBL/GenBank/DDBJ databases">
        <title>Genomic Encyclopedia of Type Strains, Phase IV (KMG-IV): sequencing the most valuable type-strain genomes for metagenomic binning, comparative biology and taxonomic classification.</title>
        <authorList>
            <person name="Goeker M."/>
        </authorList>
    </citation>
    <scope>NUCLEOTIDE SEQUENCE [LARGE SCALE GENOMIC DNA]</scope>
    <source>
        <strain evidence="2 3">DSM 16380</strain>
    </source>
</reference>
<dbReference type="OrthoDB" id="8794567at2"/>
<keyword evidence="3" id="KW-1185">Reference proteome</keyword>
<dbReference type="PANTHER" id="PTHR39586:SF1">
    <property type="entry name" value="CYTOPLASMIC PROTEIN"/>
    <property type="match status" value="1"/>
</dbReference>
<dbReference type="AlphaFoldDB" id="A0A4R2N9D5"/>
<evidence type="ECO:0000259" key="1">
    <source>
        <dbReference type="Pfam" id="PF04287"/>
    </source>
</evidence>
<dbReference type="Pfam" id="PF04287">
    <property type="entry name" value="DUF446"/>
    <property type="match status" value="1"/>
</dbReference>
<gene>
    <name evidence="2" type="ORF">EV693_10521</name>
</gene>
<comment type="caution">
    <text evidence="2">The sequence shown here is derived from an EMBL/GenBank/DDBJ whole genome shotgun (WGS) entry which is preliminary data.</text>
</comment>